<sequence>MVSNVSTSKAAWKILKTSLKGIDKVKKESESISDFDNRVTIIVKRYIENMEDIYVIEKILHSLTIKFDFVVCEIKESKDLESIIVDQLMNSLQAYEERFKRRHEEP</sequence>
<organism evidence="1 2">
    <name type="scientific">Mucuna pruriens</name>
    <name type="common">Velvet bean</name>
    <name type="synonym">Dolichos pruriens</name>
    <dbReference type="NCBI Taxonomy" id="157652"/>
    <lineage>
        <taxon>Eukaryota</taxon>
        <taxon>Viridiplantae</taxon>
        <taxon>Streptophyta</taxon>
        <taxon>Embryophyta</taxon>
        <taxon>Tracheophyta</taxon>
        <taxon>Spermatophyta</taxon>
        <taxon>Magnoliopsida</taxon>
        <taxon>eudicotyledons</taxon>
        <taxon>Gunneridae</taxon>
        <taxon>Pentapetalae</taxon>
        <taxon>rosids</taxon>
        <taxon>fabids</taxon>
        <taxon>Fabales</taxon>
        <taxon>Fabaceae</taxon>
        <taxon>Papilionoideae</taxon>
        <taxon>50 kb inversion clade</taxon>
        <taxon>NPAAA clade</taxon>
        <taxon>indigoferoid/millettioid clade</taxon>
        <taxon>Phaseoleae</taxon>
        <taxon>Mucuna</taxon>
    </lineage>
</organism>
<feature type="non-terminal residue" evidence="1">
    <location>
        <position position="1"/>
    </location>
</feature>
<keyword evidence="2" id="KW-1185">Reference proteome</keyword>
<name>A0A371EPR1_MUCPR</name>
<gene>
    <name evidence="1" type="ORF">CR513_53012</name>
</gene>
<accession>A0A371EPR1</accession>
<evidence type="ECO:0000313" key="2">
    <source>
        <dbReference type="Proteomes" id="UP000257109"/>
    </source>
</evidence>
<dbReference type="EMBL" id="QJKJ01012713">
    <property type="protein sequence ID" value="RDX68045.1"/>
    <property type="molecule type" value="Genomic_DNA"/>
</dbReference>
<dbReference type="OrthoDB" id="1302512at2759"/>
<evidence type="ECO:0000313" key="1">
    <source>
        <dbReference type="EMBL" id="RDX68045.1"/>
    </source>
</evidence>
<evidence type="ECO:0008006" key="3">
    <source>
        <dbReference type="Google" id="ProtNLM"/>
    </source>
</evidence>
<proteinExistence type="predicted"/>
<dbReference type="AlphaFoldDB" id="A0A371EPR1"/>
<comment type="caution">
    <text evidence="1">The sequence shown here is derived from an EMBL/GenBank/DDBJ whole genome shotgun (WGS) entry which is preliminary data.</text>
</comment>
<dbReference type="PANTHER" id="PTHR35317">
    <property type="entry name" value="OS04G0629600 PROTEIN"/>
    <property type="match status" value="1"/>
</dbReference>
<dbReference type="PANTHER" id="PTHR35317:SF28">
    <property type="entry name" value="ZINC FINGER, CCHC-TYPE, RIBONUCLEASE H-LIKE DOMAIN, GAG-PRE-INTEGRASE DOMAIN PROTEIN-RELATED"/>
    <property type="match status" value="1"/>
</dbReference>
<reference evidence="1" key="1">
    <citation type="submission" date="2018-05" db="EMBL/GenBank/DDBJ databases">
        <title>Draft genome of Mucuna pruriens seed.</title>
        <authorList>
            <person name="Nnadi N.E."/>
            <person name="Vos R."/>
            <person name="Hasami M.H."/>
            <person name="Devisetty U.K."/>
            <person name="Aguiy J.C."/>
        </authorList>
    </citation>
    <scope>NUCLEOTIDE SEQUENCE [LARGE SCALE GENOMIC DNA]</scope>
    <source>
        <strain evidence="1">JCA_2017</strain>
    </source>
</reference>
<dbReference type="Proteomes" id="UP000257109">
    <property type="component" value="Unassembled WGS sequence"/>
</dbReference>
<protein>
    <recommendedName>
        <fullName evidence="3">Retrovirus-related Pol polyprotein from transposon TNT 1-94</fullName>
    </recommendedName>
</protein>